<feature type="signal peptide" evidence="1">
    <location>
        <begin position="1"/>
        <end position="26"/>
    </location>
</feature>
<dbReference type="EMBL" id="VUBA01000088">
    <property type="protein sequence ID" value="MPQ85183.1"/>
    <property type="molecule type" value="Genomic_DNA"/>
</dbReference>
<protein>
    <submittedName>
        <fullName evidence="2">DUF1120 domain-containing protein</fullName>
    </submittedName>
</protein>
<dbReference type="Proteomes" id="UP000325438">
    <property type="component" value="Unassembled WGS sequence"/>
</dbReference>
<name>A0A5N7JVH2_9PSED</name>
<evidence type="ECO:0000313" key="3">
    <source>
        <dbReference type="Proteomes" id="UP000325438"/>
    </source>
</evidence>
<proteinExistence type="predicted"/>
<evidence type="ECO:0000313" key="2">
    <source>
        <dbReference type="EMBL" id="MPQ85183.1"/>
    </source>
</evidence>
<dbReference type="Pfam" id="PF06551">
    <property type="entry name" value="DUF1120"/>
    <property type="match status" value="1"/>
</dbReference>
<keyword evidence="1" id="KW-0732">Signal</keyword>
<sequence length="381" mass="40681">MRYIPVTRRLLSAGVLTLGLAGNALALDECQLNLSEALLDFGQMNRLAQNDSDAQRLLGERRVSLSLSCPQALDPSLFYTALAANAQRFRFTDHGTYKIQVSDAILDGKPVELGLLPGVGQAPAASAATLNWRPEHAIAPVHNGAVLSGKHFSVQLLVKAWADIAATQVREATTWDVSGQFEARRAERYRQLSLRARFAPVACTPQLSSGGIVDYGTLSAKSLNATSETSLAAKSLLFSINCDAPARFALVMQDNRDGTATGGIDGTAYGLNLDASRNKIGRYYLTIDPADFTADTVAQLYRTDSTSNGAAWSSASGRQIAMAANSYVGFTDSIGITTGPVAIQNLAGTVRIRAYLAPTEELDLSDVVRIDGAGTLEIFYQ</sequence>
<dbReference type="RefSeq" id="WP_152749900.1">
    <property type="nucleotide sequence ID" value="NZ_JBLZPT010000006.1"/>
</dbReference>
<dbReference type="AlphaFoldDB" id="A0A5N7JVH2"/>
<reference evidence="2 3" key="1">
    <citation type="submission" date="2019-09" db="EMBL/GenBank/DDBJ databases">
        <title>The draft genomes of Allium pathogen Pseudomonas sp.</title>
        <authorList>
            <person name="Fujikawa T."/>
            <person name="Sawada H."/>
        </authorList>
    </citation>
    <scope>NUCLEOTIDE SEQUENCE [LARGE SCALE GENOMIC DNA]</scope>
    <source>
        <strain evidence="2 3">MAFF 730085</strain>
    </source>
</reference>
<comment type="caution">
    <text evidence="2">The sequence shown here is derived from an EMBL/GenBank/DDBJ whole genome shotgun (WGS) entry which is preliminary data.</text>
</comment>
<feature type="chain" id="PRO_5024909304" evidence="1">
    <location>
        <begin position="27"/>
        <end position="381"/>
    </location>
</feature>
<organism evidence="2 3">
    <name type="scientific">Pseudomonas kitaguniensis</name>
    <dbReference type="NCBI Taxonomy" id="2607908"/>
    <lineage>
        <taxon>Bacteria</taxon>
        <taxon>Pseudomonadati</taxon>
        <taxon>Pseudomonadota</taxon>
        <taxon>Gammaproteobacteria</taxon>
        <taxon>Pseudomonadales</taxon>
        <taxon>Pseudomonadaceae</taxon>
        <taxon>Pseudomonas</taxon>
    </lineage>
</organism>
<evidence type="ECO:0000256" key="1">
    <source>
        <dbReference type="SAM" id="SignalP"/>
    </source>
</evidence>
<dbReference type="InterPro" id="IPR010546">
    <property type="entry name" value="DUF1120"/>
</dbReference>
<accession>A0A5N7JVH2</accession>
<gene>
    <name evidence="2" type="ORF">F0170_15030</name>
</gene>